<organism evidence="17 18">
    <name type="scientific">Geotoga petraea</name>
    <dbReference type="NCBI Taxonomy" id="28234"/>
    <lineage>
        <taxon>Bacteria</taxon>
        <taxon>Thermotogati</taxon>
        <taxon>Thermotogota</taxon>
        <taxon>Thermotogae</taxon>
        <taxon>Petrotogales</taxon>
        <taxon>Petrotogaceae</taxon>
        <taxon>Geotoga</taxon>
    </lineage>
</organism>
<evidence type="ECO:0000256" key="9">
    <source>
        <dbReference type="ARBA" id="ARBA00023049"/>
    </source>
</evidence>
<comment type="similarity">
    <text evidence="13">Belongs to the peptidase M48 family.</text>
</comment>
<evidence type="ECO:0000256" key="1">
    <source>
        <dbReference type="ARBA" id="ARBA00004477"/>
    </source>
</evidence>
<evidence type="ECO:0000313" key="18">
    <source>
        <dbReference type="Proteomes" id="UP000297288"/>
    </source>
</evidence>
<dbReference type="Gene3D" id="3.30.2010.10">
    <property type="entry name" value="Metalloproteases ('zincins'), catalytic domain"/>
    <property type="match status" value="1"/>
</dbReference>
<dbReference type="Pfam" id="PF01435">
    <property type="entry name" value="Peptidase_M48"/>
    <property type="match status" value="1"/>
</dbReference>
<evidence type="ECO:0000256" key="2">
    <source>
        <dbReference type="ARBA" id="ARBA00022670"/>
    </source>
</evidence>
<feature type="binding site" evidence="12">
    <location>
        <position position="277"/>
    </location>
    <ligand>
        <name>Zn(2+)</name>
        <dbReference type="ChEBI" id="CHEBI:29105"/>
        <note>catalytic</note>
    </ligand>
</feature>
<evidence type="ECO:0000256" key="11">
    <source>
        <dbReference type="PIRSR" id="PIRSR627057-1"/>
    </source>
</evidence>
<keyword evidence="3 14" id="KW-0812">Transmembrane</keyword>
<keyword evidence="2 13" id="KW-0645">Protease</keyword>
<feature type="active site" description="Proton donor" evidence="11">
    <location>
        <position position="353"/>
    </location>
</feature>
<evidence type="ECO:0000256" key="14">
    <source>
        <dbReference type="SAM" id="Phobius"/>
    </source>
</evidence>
<feature type="binding site" evidence="12">
    <location>
        <position position="349"/>
    </location>
    <ligand>
        <name>Zn(2+)</name>
        <dbReference type="ChEBI" id="CHEBI:29105"/>
        <note>catalytic</note>
    </ligand>
</feature>
<comment type="subcellular location">
    <subcellularLocation>
        <location evidence="1">Endoplasmic reticulum membrane</location>
        <topology evidence="1">Multi-pass membrane protein</topology>
    </subcellularLocation>
</comment>
<keyword evidence="7 12" id="KW-0862">Zinc</keyword>
<feature type="transmembrane region" description="Helical" evidence="14">
    <location>
        <begin position="171"/>
        <end position="190"/>
    </location>
</feature>
<dbReference type="InterPro" id="IPR032456">
    <property type="entry name" value="Peptidase_M48_N"/>
</dbReference>
<feature type="active site" evidence="11">
    <location>
        <position position="274"/>
    </location>
</feature>
<keyword evidence="5 13" id="KW-0378">Hydrolase</keyword>
<evidence type="ECO:0000256" key="8">
    <source>
        <dbReference type="ARBA" id="ARBA00022989"/>
    </source>
</evidence>
<feature type="domain" description="Peptidase M48" evidence="15">
    <location>
        <begin position="203"/>
        <end position="404"/>
    </location>
</feature>
<evidence type="ECO:0000313" key="17">
    <source>
        <dbReference type="EMBL" id="TGG86856.1"/>
    </source>
</evidence>
<dbReference type="CDD" id="cd07343">
    <property type="entry name" value="M48A_Zmpste24p_like"/>
    <property type="match status" value="1"/>
</dbReference>
<accession>A0A4Z0W116</accession>
<dbReference type="EMBL" id="SRME01000007">
    <property type="protein sequence ID" value="TGG86856.1"/>
    <property type="molecule type" value="Genomic_DNA"/>
</dbReference>
<protein>
    <submittedName>
        <fullName evidence="17">M48 family peptidase</fullName>
    </submittedName>
</protein>
<dbReference type="GO" id="GO:0046872">
    <property type="term" value="F:metal ion binding"/>
    <property type="evidence" value="ECO:0007669"/>
    <property type="project" value="UniProtKB-KW"/>
</dbReference>
<evidence type="ECO:0000256" key="5">
    <source>
        <dbReference type="ARBA" id="ARBA00022801"/>
    </source>
</evidence>
<dbReference type="FunFam" id="3.30.2010.10:FF:000002">
    <property type="entry name" value="CAAX prenyl protease"/>
    <property type="match status" value="1"/>
</dbReference>
<feature type="transmembrane region" description="Helical" evidence="14">
    <location>
        <begin position="140"/>
        <end position="159"/>
    </location>
</feature>
<feature type="binding site" evidence="12">
    <location>
        <position position="273"/>
    </location>
    <ligand>
        <name>Zn(2+)</name>
        <dbReference type="ChEBI" id="CHEBI:29105"/>
        <note>catalytic</note>
    </ligand>
</feature>
<sequence length="405" mass="47224">MFLYIFLGIYLFSEFFDIFLSRLNLNYSTSPLREIPDEMKGEITWDEFERSKEYTADKNLISFASHILTVIANILFILFIFPYVENFAVNLTDNIIYQSFLFFGFFGVVNYIISLPFNYINTFKIEQKFGFNKSTMKTFIIDNIKSIVLSVVLGAGMIYLIMEGILTFENWWIIVSLIIIGVQFIASWLYPKFIMPLFNKFTPLENENLKNKLVNIAKDAGFDVSKIYVMDASKRTGHSNAFFSGFGKTKKIVLFDTLLENHDEDEIEAIFAHEAGHYKLNHIIKDLFFSIFLMVAIVLIVFFLTESNFLTETFGVEMIYTKLTYSFIFVGSIFNFVGYILSAMSRKHEFEADNYSKKYKDPQHLIRALKKLSKSNLSNLNPHPLYAKLNYSHPTLIERIRNLKR</sequence>
<gene>
    <name evidence="17" type="ORF">E4650_09420</name>
</gene>
<feature type="transmembrane region" description="Helical" evidence="14">
    <location>
        <begin position="95"/>
        <end position="119"/>
    </location>
</feature>
<dbReference type="RefSeq" id="WP_135403171.1">
    <property type="nucleotide sequence ID" value="NZ_SRME01000007.1"/>
</dbReference>
<evidence type="ECO:0000256" key="13">
    <source>
        <dbReference type="RuleBase" id="RU003983"/>
    </source>
</evidence>
<comment type="cofactor">
    <cofactor evidence="12 13">
        <name>Zn(2+)</name>
        <dbReference type="ChEBI" id="CHEBI:29105"/>
    </cofactor>
    <text evidence="12 13">Binds 1 zinc ion per subunit.</text>
</comment>
<evidence type="ECO:0000256" key="7">
    <source>
        <dbReference type="ARBA" id="ARBA00022833"/>
    </source>
</evidence>
<keyword evidence="10 14" id="KW-0472">Membrane</keyword>
<evidence type="ECO:0000259" key="15">
    <source>
        <dbReference type="Pfam" id="PF01435"/>
    </source>
</evidence>
<dbReference type="InterPro" id="IPR027057">
    <property type="entry name" value="CAXX_Prtase_1"/>
</dbReference>
<reference evidence="17 18" key="1">
    <citation type="submission" date="2019-04" db="EMBL/GenBank/DDBJ databases">
        <title>Draft genome sequence data and analysis of a Fermenting Bacterium, Geotoga petraea strain HO-Geo1, isolated from heavy-oil petroleum reservoir in Russia.</title>
        <authorList>
            <person name="Grouzdev D.S."/>
            <person name="Semenova E.M."/>
            <person name="Sokolova D.S."/>
            <person name="Tourova T.P."/>
            <person name="Poltaraus A.B."/>
            <person name="Nazina T.N."/>
        </authorList>
    </citation>
    <scope>NUCLEOTIDE SEQUENCE [LARGE SCALE GENOMIC DNA]</scope>
    <source>
        <strain evidence="17 18">HO-Geo1</strain>
    </source>
</reference>
<dbReference type="AlphaFoldDB" id="A0A4Z0W116"/>
<keyword evidence="9 13" id="KW-0482">Metalloprotease</keyword>
<dbReference type="Proteomes" id="UP000297288">
    <property type="component" value="Unassembled WGS sequence"/>
</dbReference>
<dbReference type="GO" id="GO:0004222">
    <property type="term" value="F:metalloendopeptidase activity"/>
    <property type="evidence" value="ECO:0007669"/>
    <property type="project" value="InterPro"/>
</dbReference>
<evidence type="ECO:0000256" key="3">
    <source>
        <dbReference type="ARBA" id="ARBA00022692"/>
    </source>
</evidence>
<keyword evidence="6" id="KW-0256">Endoplasmic reticulum</keyword>
<proteinExistence type="inferred from homology"/>
<dbReference type="OrthoDB" id="9781930at2"/>
<comment type="caution">
    <text evidence="17">The sequence shown here is derived from an EMBL/GenBank/DDBJ whole genome shotgun (WGS) entry which is preliminary data.</text>
</comment>
<feature type="transmembrane region" description="Helical" evidence="14">
    <location>
        <begin position="6"/>
        <end position="25"/>
    </location>
</feature>
<feature type="transmembrane region" description="Helical" evidence="14">
    <location>
        <begin position="324"/>
        <end position="341"/>
    </location>
</feature>
<feature type="transmembrane region" description="Helical" evidence="14">
    <location>
        <begin position="60"/>
        <end position="83"/>
    </location>
</feature>
<feature type="domain" description="CAAX prenyl protease 1 N-terminal" evidence="16">
    <location>
        <begin position="33"/>
        <end position="200"/>
    </location>
</feature>
<evidence type="ECO:0000256" key="10">
    <source>
        <dbReference type="ARBA" id="ARBA00023136"/>
    </source>
</evidence>
<feature type="transmembrane region" description="Helical" evidence="14">
    <location>
        <begin position="287"/>
        <end position="304"/>
    </location>
</feature>
<dbReference type="InterPro" id="IPR001915">
    <property type="entry name" value="Peptidase_M48"/>
</dbReference>
<evidence type="ECO:0000256" key="4">
    <source>
        <dbReference type="ARBA" id="ARBA00022723"/>
    </source>
</evidence>
<dbReference type="Pfam" id="PF16491">
    <property type="entry name" value="Peptidase_M48_N"/>
    <property type="match status" value="1"/>
</dbReference>
<keyword evidence="8 14" id="KW-1133">Transmembrane helix</keyword>
<evidence type="ECO:0000256" key="6">
    <source>
        <dbReference type="ARBA" id="ARBA00022824"/>
    </source>
</evidence>
<name>A0A4Z0W116_9BACT</name>
<dbReference type="GO" id="GO:0071586">
    <property type="term" value="P:CAAX-box protein processing"/>
    <property type="evidence" value="ECO:0007669"/>
    <property type="project" value="InterPro"/>
</dbReference>
<dbReference type="PANTHER" id="PTHR10120">
    <property type="entry name" value="CAAX PRENYL PROTEASE 1"/>
    <property type="match status" value="1"/>
</dbReference>
<evidence type="ECO:0000259" key="16">
    <source>
        <dbReference type="Pfam" id="PF16491"/>
    </source>
</evidence>
<evidence type="ECO:0000256" key="12">
    <source>
        <dbReference type="PIRSR" id="PIRSR627057-2"/>
    </source>
</evidence>
<keyword evidence="4 12" id="KW-0479">Metal-binding</keyword>